<dbReference type="RefSeq" id="XP_060413974.1">
    <property type="nucleotide sequence ID" value="XM_060554747.1"/>
</dbReference>
<dbReference type="InterPro" id="IPR011058">
    <property type="entry name" value="Cyanovirin-N"/>
</dbReference>
<reference evidence="2" key="1">
    <citation type="submission" date="2021-06" db="EMBL/GenBank/DDBJ databases">
        <title>Comparative genomics, transcriptomics and evolutionary studies reveal genomic signatures of adaptation to plant cell wall in hemibiotrophic fungi.</title>
        <authorList>
            <consortium name="DOE Joint Genome Institute"/>
            <person name="Baroncelli R."/>
            <person name="Diaz J.F."/>
            <person name="Benocci T."/>
            <person name="Peng M."/>
            <person name="Battaglia E."/>
            <person name="Haridas S."/>
            <person name="Andreopoulos W."/>
            <person name="Labutti K."/>
            <person name="Pangilinan J."/>
            <person name="Floch G.L."/>
            <person name="Makela M.R."/>
            <person name="Henrissat B."/>
            <person name="Grigoriev I.V."/>
            <person name="Crouch J.A."/>
            <person name="De Vries R.P."/>
            <person name="Sukno S.A."/>
            <person name="Thon M.R."/>
        </authorList>
    </citation>
    <scope>NUCLEOTIDE SEQUENCE</scope>
    <source>
        <strain evidence="2">CBS 125086</strain>
    </source>
</reference>
<dbReference type="PANTHER" id="PTHR42076">
    <property type="entry name" value="CYANOVIRIN-N HOMOLOG"/>
    <property type="match status" value="1"/>
</dbReference>
<dbReference type="InterPro" id="IPR036673">
    <property type="entry name" value="Cyanovirin-N_sf"/>
</dbReference>
<protein>
    <submittedName>
        <fullName evidence="2">CVNH domain-containing protein</fullName>
    </submittedName>
</protein>
<comment type="caution">
    <text evidence="2">The sequence shown here is derived from an EMBL/GenBank/DDBJ whole genome shotgun (WGS) entry which is preliminary data.</text>
</comment>
<evidence type="ECO:0000313" key="2">
    <source>
        <dbReference type="EMBL" id="KAK1590486.1"/>
    </source>
</evidence>
<gene>
    <name evidence="2" type="ORF">LY79DRAFT_515747</name>
</gene>
<dbReference type="Gene3D" id="2.30.60.10">
    <property type="entry name" value="Cyanovirin-N"/>
    <property type="match status" value="1"/>
</dbReference>
<dbReference type="Pfam" id="PF08881">
    <property type="entry name" value="CVNH"/>
    <property type="match status" value="1"/>
</dbReference>
<feature type="domain" description="Cyanovirin-N" evidence="1">
    <location>
        <begin position="2"/>
        <end position="105"/>
    </location>
</feature>
<accession>A0AAD8PYW0</accession>
<dbReference type="AlphaFoldDB" id="A0AAD8PYW0"/>
<dbReference type="EMBL" id="JAHLJV010000031">
    <property type="protein sequence ID" value="KAK1590486.1"/>
    <property type="molecule type" value="Genomic_DNA"/>
</dbReference>
<dbReference type="GeneID" id="85438987"/>
<evidence type="ECO:0000259" key="1">
    <source>
        <dbReference type="SMART" id="SM01111"/>
    </source>
</evidence>
<name>A0AAD8PYW0_9PEZI</name>
<proteinExistence type="predicted"/>
<dbReference type="SMART" id="SM01111">
    <property type="entry name" value="CVNH"/>
    <property type="match status" value="1"/>
</dbReference>
<dbReference type="PANTHER" id="PTHR42076:SF1">
    <property type="entry name" value="CYANOVIRIN-N DOMAIN-CONTAINING PROTEIN"/>
    <property type="match status" value="1"/>
</dbReference>
<organism evidence="2 3">
    <name type="scientific">Colletotrichum navitas</name>
    <dbReference type="NCBI Taxonomy" id="681940"/>
    <lineage>
        <taxon>Eukaryota</taxon>
        <taxon>Fungi</taxon>
        <taxon>Dikarya</taxon>
        <taxon>Ascomycota</taxon>
        <taxon>Pezizomycotina</taxon>
        <taxon>Sordariomycetes</taxon>
        <taxon>Hypocreomycetidae</taxon>
        <taxon>Glomerellales</taxon>
        <taxon>Glomerellaceae</taxon>
        <taxon>Colletotrichum</taxon>
        <taxon>Colletotrichum graminicola species complex</taxon>
    </lineage>
</organism>
<sequence>MSFHVSAQDVRVDDGYILRARLNREDGECVDAEYNLNECLGNSNGSFEWGGSNFAQSAEDIHFSIEGDAGVPVLRARLFNVEGQPIDCNVNLSERIGNDNGCFCFNC</sequence>
<keyword evidence="3" id="KW-1185">Reference proteome</keyword>
<dbReference type="SUPFAM" id="SSF51322">
    <property type="entry name" value="Cyanovirin-N"/>
    <property type="match status" value="1"/>
</dbReference>
<dbReference type="Proteomes" id="UP001230504">
    <property type="component" value="Unassembled WGS sequence"/>
</dbReference>
<evidence type="ECO:0000313" key="3">
    <source>
        <dbReference type="Proteomes" id="UP001230504"/>
    </source>
</evidence>